<evidence type="ECO:0000313" key="6">
    <source>
        <dbReference type="Proteomes" id="UP000821853"/>
    </source>
</evidence>
<feature type="domain" description="Thyroglobulin type-1" evidence="4">
    <location>
        <begin position="19"/>
        <end position="87"/>
    </location>
</feature>
<evidence type="ECO:0000313" key="5">
    <source>
        <dbReference type="EMBL" id="KAH9383002.1"/>
    </source>
</evidence>
<dbReference type="PROSITE" id="PS51162">
    <property type="entry name" value="THYROGLOBULIN_1_2"/>
    <property type="match status" value="1"/>
</dbReference>
<dbReference type="OrthoDB" id="6425141at2759"/>
<organism evidence="5 6">
    <name type="scientific">Haemaphysalis longicornis</name>
    <name type="common">Bush tick</name>
    <dbReference type="NCBI Taxonomy" id="44386"/>
    <lineage>
        <taxon>Eukaryota</taxon>
        <taxon>Metazoa</taxon>
        <taxon>Ecdysozoa</taxon>
        <taxon>Arthropoda</taxon>
        <taxon>Chelicerata</taxon>
        <taxon>Arachnida</taxon>
        <taxon>Acari</taxon>
        <taxon>Parasitiformes</taxon>
        <taxon>Ixodida</taxon>
        <taxon>Ixodoidea</taxon>
        <taxon>Ixodidae</taxon>
        <taxon>Haemaphysalinae</taxon>
        <taxon>Haemaphysalis</taxon>
    </lineage>
</organism>
<reference evidence="5 6" key="1">
    <citation type="journal article" date="2020" name="Cell">
        <title>Large-Scale Comparative Analyses of Tick Genomes Elucidate Their Genetic Diversity and Vector Capacities.</title>
        <authorList>
            <consortium name="Tick Genome and Microbiome Consortium (TIGMIC)"/>
            <person name="Jia N."/>
            <person name="Wang J."/>
            <person name="Shi W."/>
            <person name="Du L."/>
            <person name="Sun Y."/>
            <person name="Zhan W."/>
            <person name="Jiang J.F."/>
            <person name="Wang Q."/>
            <person name="Zhang B."/>
            <person name="Ji P."/>
            <person name="Bell-Sakyi L."/>
            <person name="Cui X.M."/>
            <person name="Yuan T.T."/>
            <person name="Jiang B.G."/>
            <person name="Yang W.F."/>
            <person name="Lam T.T."/>
            <person name="Chang Q.C."/>
            <person name="Ding S.J."/>
            <person name="Wang X.J."/>
            <person name="Zhu J.G."/>
            <person name="Ruan X.D."/>
            <person name="Zhao L."/>
            <person name="Wei J.T."/>
            <person name="Ye R.Z."/>
            <person name="Que T.C."/>
            <person name="Du C.H."/>
            <person name="Zhou Y.H."/>
            <person name="Cheng J.X."/>
            <person name="Dai P.F."/>
            <person name="Guo W.B."/>
            <person name="Han X.H."/>
            <person name="Huang E.J."/>
            <person name="Li L.F."/>
            <person name="Wei W."/>
            <person name="Gao Y.C."/>
            <person name="Liu J.Z."/>
            <person name="Shao H.Z."/>
            <person name="Wang X."/>
            <person name="Wang C.C."/>
            <person name="Yang T.C."/>
            <person name="Huo Q.B."/>
            <person name="Li W."/>
            <person name="Chen H.Y."/>
            <person name="Chen S.E."/>
            <person name="Zhou L.G."/>
            <person name="Ni X.B."/>
            <person name="Tian J.H."/>
            <person name="Sheng Y."/>
            <person name="Liu T."/>
            <person name="Pan Y.S."/>
            <person name="Xia L.Y."/>
            <person name="Li J."/>
            <person name="Zhao F."/>
            <person name="Cao W.C."/>
        </authorList>
    </citation>
    <scope>NUCLEOTIDE SEQUENCE [LARGE SCALE GENOMIC DNA]</scope>
    <source>
        <strain evidence="5">HaeL-2018</strain>
    </source>
</reference>
<feature type="chain" id="PRO_5039940461" description="Thyroglobulin type-1 domain-containing protein" evidence="3">
    <location>
        <begin position="23"/>
        <end position="100"/>
    </location>
</feature>
<dbReference type="InterPro" id="IPR036857">
    <property type="entry name" value="Thyroglobulin_1_sf"/>
</dbReference>
<dbReference type="OMA" id="CKSANRM"/>
<accession>A0A9J6H7H3</accession>
<dbReference type="VEuPathDB" id="VectorBase:HLOH_053099"/>
<sequence length="100" mass="11596">MFRFFDALFLFWCLAPAGETDCQRRRREQSATGNHTDLLVPECDEHGHYLPIQCFGQATDGSRFCACYDKDFGQIKAPSKKVKSCNCIRKHHDWHQQNGE</sequence>
<protein>
    <recommendedName>
        <fullName evidence="4">Thyroglobulin type-1 domain-containing protein</fullName>
    </recommendedName>
</protein>
<dbReference type="Proteomes" id="UP000821853">
    <property type="component" value="Unassembled WGS sequence"/>
</dbReference>
<feature type="signal peptide" evidence="3">
    <location>
        <begin position="1"/>
        <end position="22"/>
    </location>
</feature>
<feature type="disulfide bond" evidence="2">
    <location>
        <begin position="67"/>
        <end position="87"/>
    </location>
</feature>
<evidence type="ECO:0000256" key="1">
    <source>
        <dbReference type="ARBA" id="ARBA00023157"/>
    </source>
</evidence>
<evidence type="ECO:0000256" key="2">
    <source>
        <dbReference type="PROSITE-ProRule" id="PRU00500"/>
    </source>
</evidence>
<gene>
    <name evidence="5" type="ORF">HPB48_023637</name>
</gene>
<evidence type="ECO:0000256" key="3">
    <source>
        <dbReference type="SAM" id="SignalP"/>
    </source>
</evidence>
<name>A0A9J6H7H3_HAELO</name>
<dbReference type="EMBL" id="JABSTR010000886">
    <property type="protein sequence ID" value="KAH9383002.1"/>
    <property type="molecule type" value="Genomic_DNA"/>
</dbReference>
<evidence type="ECO:0000259" key="4">
    <source>
        <dbReference type="PROSITE" id="PS51162"/>
    </source>
</evidence>
<keyword evidence="1 2" id="KW-1015">Disulfide bond</keyword>
<proteinExistence type="predicted"/>
<dbReference type="AlphaFoldDB" id="A0A9J6H7H3"/>
<dbReference type="Pfam" id="PF00086">
    <property type="entry name" value="Thyroglobulin_1"/>
    <property type="match status" value="1"/>
</dbReference>
<dbReference type="SUPFAM" id="SSF57610">
    <property type="entry name" value="Thyroglobulin type-1 domain"/>
    <property type="match status" value="1"/>
</dbReference>
<comment type="caution">
    <text evidence="2">Lacks conserved residue(s) required for the propagation of feature annotation.</text>
</comment>
<comment type="caution">
    <text evidence="5">The sequence shown here is derived from an EMBL/GenBank/DDBJ whole genome shotgun (WGS) entry which is preliminary data.</text>
</comment>
<keyword evidence="6" id="KW-1185">Reference proteome</keyword>
<dbReference type="Gene3D" id="4.10.800.10">
    <property type="entry name" value="Thyroglobulin type-1"/>
    <property type="match status" value="1"/>
</dbReference>
<keyword evidence="3" id="KW-0732">Signal</keyword>
<dbReference type="InterPro" id="IPR000716">
    <property type="entry name" value="Thyroglobulin_1"/>
</dbReference>